<dbReference type="PROSITE" id="PS50066">
    <property type="entry name" value="MADS_BOX_2"/>
    <property type="match status" value="1"/>
</dbReference>
<dbReference type="GO" id="GO:0046983">
    <property type="term" value="F:protein dimerization activity"/>
    <property type="evidence" value="ECO:0007669"/>
    <property type="project" value="InterPro"/>
</dbReference>
<evidence type="ECO:0000256" key="3">
    <source>
        <dbReference type="ARBA" id="ARBA00023125"/>
    </source>
</evidence>
<accession>A0A2S3HY03</accession>
<reference evidence="7" key="1">
    <citation type="submission" date="2018-04" db="EMBL/GenBank/DDBJ databases">
        <title>WGS assembly of Panicum hallii.</title>
        <authorList>
            <person name="Lovell J."/>
            <person name="Jenkins J."/>
            <person name="Lowry D."/>
            <person name="Mamidi S."/>
            <person name="Sreedasyam A."/>
            <person name="Weng X."/>
            <person name="Barry K."/>
            <person name="Bonette J."/>
            <person name="Campitelli B."/>
            <person name="Daum C."/>
            <person name="Gordon S."/>
            <person name="Gould B."/>
            <person name="Lipzen A."/>
            <person name="Macqueen A."/>
            <person name="Palacio-Mejia J."/>
            <person name="Plott C."/>
            <person name="Shakirov E."/>
            <person name="Shu S."/>
            <person name="Yoshinaga Y."/>
            <person name="Zane M."/>
            <person name="Rokhsar D."/>
            <person name="Grimwood J."/>
            <person name="Schmutz J."/>
            <person name="Juenger T."/>
        </authorList>
    </citation>
    <scope>NUCLEOTIDE SEQUENCE [LARGE SCALE GENOMIC DNA]</scope>
    <source>
        <strain evidence="7">FIL2</strain>
    </source>
</reference>
<dbReference type="GO" id="GO:0000987">
    <property type="term" value="F:cis-regulatory region sequence-specific DNA binding"/>
    <property type="evidence" value="ECO:0007669"/>
    <property type="project" value="InterPro"/>
</dbReference>
<dbReference type="InterPro" id="IPR002100">
    <property type="entry name" value="TF_MADSbox"/>
</dbReference>
<dbReference type="InterPro" id="IPR033897">
    <property type="entry name" value="SRF-like_MADS-box"/>
</dbReference>
<proteinExistence type="predicted"/>
<keyword evidence="2" id="KW-0805">Transcription regulation</keyword>
<dbReference type="SMART" id="SM00432">
    <property type="entry name" value="MADS"/>
    <property type="match status" value="1"/>
</dbReference>
<keyword evidence="5" id="KW-0539">Nucleus</keyword>
<dbReference type="GO" id="GO:0000981">
    <property type="term" value="F:DNA-binding transcription factor activity, RNA polymerase II-specific"/>
    <property type="evidence" value="ECO:0007669"/>
    <property type="project" value="InterPro"/>
</dbReference>
<sequence length="263" mass="29058">MARKKVSLKWISNASTRRATYKKRCKGLMKKTSELATLCGVKACVVVYGEEGGAQQPEVWPSPPEARRILQKFKAMPEIGRFKKAQSQEDLIQSRISKLRDQVGKLDLANREHETSRLLHESMDGRRPGLVCTNVEELANLRWMVETKMARVKELLQQQIASQVALPKHPASSSAHPQASYAAEMQALAESDDLQPLQQDWPTYPVPSEGELLGDVVCNAIASTSNGCASPSSNGGDMTQTPNLDFCSGFPWAQDVFPLSTME</sequence>
<dbReference type="CDD" id="cd00266">
    <property type="entry name" value="MADS_SRF_like"/>
    <property type="match status" value="1"/>
</dbReference>
<evidence type="ECO:0000259" key="6">
    <source>
        <dbReference type="PROSITE" id="PS50066"/>
    </source>
</evidence>
<dbReference type="PANTHER" id="PTHR48019">
    <property type="entry name" value="SERUM RESPONSE FACTOR HOMOLOG"/>
    <property type="match status" value="1"/>
</dbReference>
<dbReference type="Gene3D" id="3.40.1810.10">
    <property type="entry name" value="Transcription factor, MADS-box"/>
    <property type="match status" value="1"/>
</dbReference>
<organism evidence="7">
    <name type="scientific">Panicum hallii</name>
    <dbReference type="NCBI Taxonomy" id="206008"/>
    <lineage>
        <taxon>Eukaryota</taxon>
        <taxon>Viridiplantae</taxon>
        <taxon>Streptophyta</taxon>
        <taxon>Embryophyta</taxon>
        <taxon>Tracheophyta</taxon>
        <taxon>Spermatophyta</taxon>
        <taxon>Magnoliopsida</taxon>
        <taxon>Liliopsida</taxon>
        <taxon>Poales</taxon>
        <taxon>Poaceae</taxon>
        <taxon>PACMAD clade</taxon>
        <taxon>Panicoideae</taxon>
        <taxon>Panicodae</taxon>
        <taxon>Paniceae</taxon>
        <taxon>Panicinae</taxon>
        <taxon>Panicum</taxon>
        <taxon>Panicum sect. Panicum</taxon>
    </lineage>
</organism>
<dbReference type="SUPFAM" id="SSF55455">
    <property type="entry name" value="SRF-like"/>
    <property type="match status" value="1"/>
</dbReference>
<dbReference type="GO" id="GO:0045944">
    <property type="term" value="P:positive regulation of transcription by RNA polymerase II"/>
    <property type="evidence" value="ECO:0007669"/>
    <property type="project" value="InterPro"/>
</dbReference>
<feature type="domain" description="MADS-box" evidence="6">
    <location>
        <begin position="1"/>
        <end position="52"/>
    </location>
</feature>
<dbReference type="Pfam" id="PF00319">
    <property type="entry name" value="SRF-TF"/>
    <property type="match status" value="1"/>
</dbReference>
<evidence type="ECO:0000313" key="7">
    <source>
        <dbReference type="EMBL" id="PAN32393.1"/>
    </source>
</evidence>
<comment type="subcellular location">
    <subcellularLocation>
        <location evidence="1">Nucleus</location>
    </subcellularLocation>
</comment>
<dbReference type="GO" id="GO:0005634">
    <property type="term" value="C:nucleus"/>
    <property type="evidence" value="ECO:0007669"/>
    <property type="project" value="UniProtKB-SubCell"/>
</dbReference>
<evidence type="ECO:0000256" key="2">
    <source>
        <dbReference type="ARBA" id="ARBA00023015"/>
    </source>
</evidence>
<keyword evidence="3" id="KW-0238">DNA-binding</keyword>
<evidence type="ECO:0000256" key="1">
    <source>
        <dbReference type="ARBA" id="ARBA00004123"/>
    </source>
</evidence>
<dbReference type="PRINTS" id="PR00404">
    <property type="entry name" value="MADSDOMAIN"/>
</dbReference>
<dbReference type="InterPro" id="IPR050142">
    <property type="entry name" value="MADS-box/MEF2_TF"/>
</dbReference>
<dbReference type="Gramene" id="PAN32393">
    <property type="protein sequence ID" value="PAN32393"/>
    <property type="gene ID" value="PAHAL_5G484200"/>
</dbReference>
<dbReference type="EMBL" id="CM008050">
    <property type="protein sequence ID" value="PAN32393.1"/>
    <property type="molecule type" value="Genomic_DNA"/>
</dbReference>
<keyword evidence="4" id="KW-0804">Transcription</keyword>
<gene>
    <name evidence="7" type="ORF">PAHAL_5G484200</name>
</gene>
<dbReference type="AlphaFoldDB" id="A0A2S3HY03"/>
<dbReference type="InterPro" id="IPR036879">
    <property type="entry name" value="TF_MADSbox_sf"/>
</dbReference>
<evidence type="ECO:0000256" key="4">
    <source>
        <dbReference type="ARBA" id="ARBA00023163"/>
    </source>
</evidence>
<name>A0A2S3HY03_9POAL</name>
<evidence type="ECO:0000256" key="5">
    <source>
        <dbReference type="ARBA" id="ARBA00023242"/>
    </source>
</evidence>
<protein>
    <recommendedName>
        <fullName evidence="6">MADS-box domain-containing protein</fullName>
    </recommendedName>
</protein>
<dbReference type="Proteomes" id="UP000243499">
    <property type="component" value="Chromosome 5"/>
</dbReference>